<name>A0ABV5ZRH3_9PSEU</name>
<dbReference type="CDD" id="cd06170">
    <property type="entry name" value="LuxR_C_like"/>
    <property type="match status" value="1"/>
</dbReference>
<evidence type="ECO:0000256" key="1">
    <source>
        <dbReference type="ARBA" id="ARBA00022741"/>
    </source>
</evidence>
<dbReference type="RefSeq" id="WP_377849414.1">
    <property type="nucleotide sequence ID" value="NZ_JBHLZU010000001.1"/>
</dbReference>
<dbReference type="SUPFAM" id="SSF52540">
    <property type="entry name" value="P-loop containing nucleoside triphosphate hydrolases"/>
    <property type="match status" value="1"/>
</dbReference>
<proteinExistence type="predicted"/>
<protein>
    <submittedName>
        <fullName evidence="5">LuxR C-terminal-related transcriptional regulator</fullName>
    </submittedName>
</protein>
<dbReference type="PANTHER" id="PTHR16305:SF35">
    <property type="entry name" value="TRANSCRIPTIONAL ACTIVATOR DOMAIN"/>
    <property type="match status" value="1"/>
</dbReference>
<comment type="caution">
    <text evidence="5">The sequence shown here is derived from an EMBL/GenBank/DDBJ whole genome shotgun (WGS) entry which is preliminary data.</text>
</comment>
<reference evidence="5 6" key="1">
    <citation type="submission" date="2024-09" db="EMBL/GenBank/DDBJ databases">
        <authorList>
            <person name="Sun Q."/>
            <person name="Mori K."/>
        </authorList>
    </citation>
    <scope>NUCLEOTIDE SEQUENCE [LARGE SCALE GENOMIC DNA]</scope>
    <source>
        <strain evidence="5 6">TBRC 7907</strain>
    </source>
</reference>
<feature type="domain" description="HTH luxR-type" evidence="4">
    <location>
        <begin position="891"/>
        <end position="953"/>
    </location>
</feature>
<dbReference type="PRINTS" id="PR00038">
    <property type="entry name" value="HTHLUXR"/>
</dbReference>
<dbReference type="InterPro" id="IPR011990">
    <property type="entry name" value="TPR-like_helical_dom_sf"/>
</dbReference>
<dbReference type="InterPro" id="IPR036388">
    <property type="entry name" value="WH-like_DNA-bd_sf"/>
</dbReference>
<dbReference type="SMART" id="SM00421">
    <property type="entry name" value="HTH_LUXR"/>
    <property type="match status" value="1"/>
</dbReference>
<dbReference type="EMBL" id="JBHLZU010000001">
    <property type="protein sequence ID" value="MFB9902326.1"/>
    <property type="molecule type" value="Genomic_DNA"/>
</dbReference>
<evidence type="ECO:0000259" key="4">
    <source>
        <dbReference type="PROSITE" id="PS50043"/>
    </source>
</evidence>
<dbReference type="InterPro" id="IPR016032">
    <property type="entry name" value="Sig_transdc_resp-reg_C-effctor"/>
</dbReference>
<accession>A0ABV5ZRH3</accession>
<organism evidence="5 6">
    <name type="scientific">Allokutzneria oryzae</name>
    <dbReference type="NCBI Taxonomy" id="1378989"/>
    <lineage>
        <taxon>Bacteria</taxon>
        <taxon>Bacillati</taxon>
        <taxon>Actinomycetota</taxon>
        <taxon>Actinomycetes</taxon>
        <taxon>Pseudonocardiales</taxon>
        <taxon>Pseudonocardiaceae</taxon>
        <taxon>Allokutzneria</taxon>
    </lineage>
</organism>
<keyword evidence="2" id="KW-0067">ATP-binding</keyword>
<dbReference type="Proteomes" id="UP001589693">
    <property type="component" value="Unassembled WGS sequence"/>
</dbReference>
<dbReference type="InterPro" id="IPR027417">
    <property type="entry name" value="P-loop_NTPase"/>
</dbReference>
<dbReference type="Pfam" id="PF00196">
    <property type="entry name" value="GerE"/>
    <property type="match status" value="1"/>
</dbReference>
<evidence type="ECO:0000313" key="5">
    <source>
        <dbReference type="EMBL" id="MFB9902326.1"/>
    </source>
</evidence>
<dbReference type="PANTHER" id="PTHR16305">
    <property type="entry name" value="TESTICULAR SOLUBLE ADENYLYL CYCLASE"/>
    <property type="match status" value="1"/>
</dbReference>
<dbReference type="SUPFAM" id="SSF48452">
    <property type="entry name" value="TPR-like"/>
    <property type="match status" value="1"/>
</dbReference>
<dbReference type="PROSITE" id="PS50043">
    <property type="entry name" value="HTH_LUXR_2"/>
    <property type="match status" value="1"/>
</dbReference>
<dbReference type="SUPFAM" id="SSF46894">
    <property type="entry name" value="C-terminal effector domain of the bipartite response regulators"/>
    <property type="match status" value="1"/>
</dbReference>
<evidence type="ECO:0000313" key="6">
    <source>
        <dbReference type="Proteomes" id="UP001589693"/>
    </source>
</evidence>
<sequence length="953" mass="102477">MNRRILEKLTESAHPPAAPATRSLHGRESQVGRVEHMLRTTAETHRSGVLVLDSPAGTGKTRLLLEAVSLAGRRGFAVLDSVVDKPRQVSLPTSLSLVSARQGRHGGQETDRTSWITGQFEAQLDGHLRRGPVLVALDDTQWTDPLALRALGALMSKLDSAPVLWLFALRSEDGESANGLLLRSLARGHRAEWVGPLEPLTDDAVADLIGDLLDAVPDEDVLALGESIGGTPQAVVDLVQGLEEEGCVQVADGTARLTTGPLARGITSAVAADPSAHLPRPFLRLVHERLRGLSRQTQEVLQVAAVLGRSFTPHDLAEMRGERPAQLLGPLQEALSAGLVSSHPDEFAFHREPVWGAVLDTVPQLMRSLLHQQAATMLLARAHGGTEAAAVHLVHCTHADDAQAIATIREAAQRLLPTSPQAAAALATRGLEITERGGDDHLALGTTATAALVRAGNLSQAIELAQSLLGGHGENACRSTMRPLRTWLATALMLRGDTTAALKVSQETLADNGATTSCSDPCPELLLLNTLSHNDQTTAVGAAERVLALNAPHSDDVRAAALNVRAMAFWRNGVLDSAFSAIEEAAQLRGPLTSIWQRDPLWTKAWMLTRVRRLDDALSVVDTVRRTIDSERTGVLASVPLALRATILLAKGDLAAAEEDATAGLAASAKAEMPLYEPQLRAVLVVAALRRGDLASASERLKQLEDSAPGDRAHPWWAMHRLLTALVTSARRGAHAAMDEIREVQRDPAKRRQLLLEDPSSTAWSVRTALAADEREIAELIVTTAEEIAADNGAHPTVVAAARHGRALLDGDVKALAGLAELYGDPWAAASVSEDIGALQCETDRDQAIAELNTAMAAYDELGAEWDSARVRRRLRRLGVRRRHWNHETRPETGWGSLTGTEEKVARLVARGLTNRQVASELFVSPHTVGFHLRQIYRKLTIQSRVDLARIAP</sequence>
<dbReference type="Gene3D" id="1.25.40.10">
    <property type="entry name" value="Tetratricopeptide repeat domain"/>
    <property type="match status" value="1"/>
</dbReference>
<dbReference type="InterPro" id="IPR041664">
    <property type="entry name" value="AAA_16"/>
</dbReference>
<evidence type="ECO:0000256" key="2">
    <source>
        <dbReference type="ARBA" id="ARBA00022840"/>
    </source>
</evidence>
<gene>
    <name evidence="5" type="ORF">ACFFQA_00110</name>
</gene>
<evidence type="ECO:0000256" key="3">
    <source>
        <dbReference type="SAM" id="MobiDB-lite"/>
    </source>
</evidence>
<feature type="region of interest" description="Disordered" evidence="3">
    <location>
        <begin position="9"/>
        <end position="29"/>
    </location>
</feature>
<dbReference type="Gene3D" id="1.10.10.10">
    <property type="entry name" value="Winged helix-like DNA-binding domain superfamily/Winged helix DNA-binding domain"/>
    <property type="match status" value="1"/>
</dbReference>
<dbReference type="Pfam" id="PF13191">
    <property type="entry name" value="AAA_16"/>
    <property type="match status" value="1"/>
</dbReference>
<dbReference type="InterPro" id="IPR000792">
    <property type="entry name" value="Tscrpt_reg_LuxR_C"/>
</dbReference>
<keyword evidence="6" id="KW-1185">Reference proteome</keyword>
<keyword evidence="1" id="KW-0547">Nucleotide-binding</keyword>